<name>A0ABW0U4C6_9BACI</name>
<dbReference type="Gene3D" id="1.10.10.10">
    <property type="entry name" value="Winged helix-like DNA-binding domain superfamily/Winged helix DNA-binding domain"/>
    <property type="match status" value="1"/>
</dbReference>
<dbReference type="Pfam" id="PF03551">
    <property type="entry name" value="PadR"/>
    <property type="match status" value="1"/>
</dbReference>
<evidence type="ECO:0000259" key="1">
    <source>
        <dbReference type="Pfam" id="PF03551"/>
    </source>
</evidence>
<feature type="domain" description="Transcription regulator PadR N-terminal" evidence="1">
    <location>
        <begin position="8"/>
        <end position="81"/>
    </location>
</feature>
<keyword evidence="3" id="KW-1185">Reference proteome</keyword>
<dbReference type="Proteomes" id="UP001596143">
    <property type="component" value="Unassembled WGS sequence"/>
</dbReference>
<organism evidence="2 3">
    <name type="scientific">Aliibacillus thermotolerans</name>
    <dbReference type="NCBI Taxonomy" id="1834418"/>
    <lineage>
        <taxon>Bacteria</taxon>
        <taxon>Bacillati</taxon>
        <taxon>Bacillota</taxon>
        <taxon>Bacilli</taxon>
        <taxon>Bacillales</taxon>
        <taxon>Bacillaceae</taxon>
        <taxon>Aliibacillus</taxon>
    </lineage>
</organism>
<dbReference type="InterPro" id="IPR036390">
    <property type="entry name" value="WH_DNA-bd_sf"/>
</dbReference>
<gene>
    <name evidence="2" type="ORF">ACFPTR_02780</name>
</gene>
<comment type="caution">
    <text evidence="2">The sequence shown here is derived from an EMBL/GenBank/DDBJ whole genome shotgun (WGS) entry which is preliminary data.</text>
</comment>
<accession>A0ABW0U4C6</accession>
<dbReference type="EMBL" id="JBHSPF010000015">
    <property type="protein sequence ID" value="MFC5627818.1"/>
    <property type="molecule type" value="Genomic_DNA"/>
</dbReference>
<dbReference type="InterPro" id="IPR005149">
    <property type="entry name" value="Tscrpt_reg_PadR_N"/>
</dbReference>
<dbReference type="PANTHER" id="PTHR33169:SF27">
    <property type="entry name" value="TRANSCRIPTIONAL REGULATOR PADR FAMILY PROTEIN"/>
    <property type="match status" value="1"/>
</dbReference>
<dbReference type="RefSeq" id="WP_270896325.1">
    <property type="nucleotide sequence ID" value="NZ_JBHSPF010000015.1"/>
</dbReference>
<dbReference type="InterPro" id="IPR036388">
    <property type="entry name" value="WH-like_DNA-bd_sf"/>
</dbReference>
<protein>
    <submittedName>
        <fullName evidence="2">PadR family transcriptional regulator</fullName>
    </submittedName>
</protein>
<evidence type="ECO:0000313" key="2">
    <source>
        <dbReference type="EMBL" id="MFC5627818.1"/>
    </source>
</evidence>
<reference evidence="3" key="1">
    <citation type="journal article" date="2019" name="Int. J. Syst. Evol. Microbiol.">
        <title>The Global Catalogue of Microorganisms (GCM) 10K type strain sequencing project: providing services to taxonomists for standard genome sequencing and annotation.</title>
        <authorList>
            <consortium name="The Broad Institute Genomics Platform"/>
            <consortium name="The Broad Institute Genome Sequencing Center for Infectious Disease"/>
            <person name="Wu L."/>
            <person name="Ma J."/>
        </authorList>
    </citation>
    <scope>NUCLEOTIDE SEQUENCE [LARGE SCALE GENOMIC DNA]</scope>
    <source>
        <strain evidence="3">CGMCC 1.15790</strain>
    </source>
</reference>
<evidence type="ECO:0000313" key="3">
    <source>
        <dbReference type="Proteomes" id="UP001596143"/>
    </source>
</evidence>
<proteinExistence type="predicted"/>
<dbReference type="PANTHER" id="PTHR33169">
    <property type="entry name" value="PADR-FAMILY TRANSCRIPTIONAL REGULATOR"/>
    <property type="match status" value="1"/>
</dbReference>
<dbReference type="SUPFAM" id="SSF46785">
    <property type="entry name" value="Winged helix' DNA-binding domain"/>
    <property type="match status" value="1"/>
</dbReference>
<sequence length="173" mass="20169">MDHRSLLLLGLLMNQSQHGYQIHDFIETNLPFVTDIKKATAYAHLDKLSKDKYIDVKVEYDGNRPPRKVYSINEKGVAYFKELLAFNLSTADTVFYKGDIGLLFLHHLPKQDVIRYLQQRRDKVKEEKHKVDQTPIHSKSTGVNIAMLHQQTMLQAELSFLERTMNQLKNEVE</sequence>
<dbReference type="InterPro" id="IPR052509">
    <property type="entry name" value="Metal_resp_DNA-bind_regulator"/>
</dbReference>